<feature type="region of interest" description="Disordered" evidence="1">
    <location>
        <begin position="1"/>
        <end position="35"/>
    </location>
</feature>
<gene>
    <name evidence="2" type="ORF">PAPOLLO_LOCUS21011</name>
</gene>
<organism evidence="2 3">
    <name type="scientific">Parnassius apollo</name>
    <name type="common">Apollo butterfly</name>
    <name type="synonym">Papilio apollo</name>
    <dbReference type="NCBI Taxonomy" id="110799"/>
    <lineage>
        <taxon>Eukaryota</taxon>
        <taxon>Metazoa</taxon>
        <taxon>Ecdysozoa</taxon>
        <taxon>Arthropoda</taxon>
        <taxon>Hexapoda</taxon>
        <taxon>Insecta</taxon>
        <taxon>Pterygota</taxon>
        <taxon>Neoptera</taxon>
        <taxon>Endopterygota</taxon>
        <taxon>Lepidoptera</taxon>
        <taxon>Glossata</taxon>
        <taxon>Ditrysia</taxon>
        <taxon>Papilionoidea</taxon>
        <taxon>Papilionidae</taxon>
        <taxon>Parnassiinae</taxon>
        <taxon>Parnassini</taxon>
        <taxon>Parnassius</taxon>
        <taxon>Parnassius</taxon>
    </lineage>
</organism>
<keyword evidence="3" id="KW-1185">Reference proteome</keyword>
<proteinExistence type="predicted"/>
<evidence type="ECO:0000313" key="2">
    <source>
        <dbReference type="EMBL" id="CAG5037087.1"/>
    </source>
</evidence>
<sequence>MVRYRLMLSMSEASGVKGDTEEESQEKDSKNWRSFDTPKYFNDKLHLEYDEITRQTETGTSSPRIDTTVQQ</sequence>
<evidence type="ECO:0000256" key="1">
    <source>
        <dbReference type="SAM" id="MobiDB-lite"/>
    </source>
</evidence>
<name>A0A8S3XX63_PARAO</name>
<comment type="caution">
    <text evidence="2">The sequence shown here is derived from an EMBL/GenBank/DDBJ whole genome shotgun (WGS) entry which is preliminary data.</text>
</comment>
<dbReference type="EMBL" id="CAJQZP010001297">
    <property type="protein sequence ID" value="CAG5037087.1"/>
    <property type="molecule type" value="Genomic_DNA"/>
</dbReference>
<dbReference type="AlphaFoldDB" id="A0A8S3XX63"/>
<dbReference type="Proteomes" id="UP000691718">
    <property type="component" value="Unassembled WGS sequence"/>
</dbReference>
<evidence type="ECO:0000313" key="3">
    <source>
        <dbReference type="Proteomes" id="UP000691718"/>
    </source>
</evidence>
<accession>A0A8S3XX63</accession>
<protein>
    <submittedName>
        <fullName evidence="2">(apollo) hypothetical protein</fullName>
    </submittedName>
</protein>
<reference evidence="2" key="1">
    <citation type="submission" date="2021-04" db="EMBL/GenBank/DDBJ databases">
        <authorList>
            <person name="Tunstrom K."/>
        </authorList>
    </citation>
    <scope>NUCLEOTIDE SEQUENCE</scope>
</reference>